<dbReference type="PANTHER" id="PTHR19879:SF9">
    <property type="entry name" value="TRANSCRIPTION INITIATION FACTOR TFIID SUBUNIT 5"/>
    <property type="match status" value="1"/>
</dbReference>
<evidence type="ECO:0000313" key="5">
    <source>
        <dbReference type="Proteomes" id="UP000559256"/>
    </source>
</evidence>
<sequence length="458" mass="49639">MSVPTVTSINSGDFLGKWTAELESDFSKDDQPAVFLPGHPKEWGQETARINLPIPADSARLTHIALNDDGHYLAVSADSDVRIYDTSSLEVVRTLPGIHPRSVSSIRFQPGQNLDGKLLVSGTSSRGDRHGFDQVNVVRCWDLGEPAEMAITPDTLAEAAQAATSAAVGVLAAGRNPFSNDDVSKIQNQILDTLSWTQVKLGLQSGHACEGRLTKGRVFSSDGSLFLYANQHNAVVISDSQTLQERYTLVGHTGLVTWAETTPDDSIVGTSSWDRTVRLWNTSTGEQLRVLTGVAAQIWIGAFSPDGSVLCAGIGDGQIRVWSVGNGELLHTLGGFDRWVRSIAFSPDGKHVAAGSRRGTLRIFEVSTWESAQLWRVEQGPGASFLEVNAFYTSRGLLVFRCGGRVFTYDLETNQKGYYKHAAGITQSSASGQTVATSDGQTLINVDFDRNVRLWRLA</sequence>
<evidence type="ECO:0000256" key="2">
    <source>
        <dbReference type="ARBA" id="ARBA00022737"/>
    </source>
</evidence>
<dbReference type="PROSITE" id="PS50294">
    <property type="entry name" value="WD_REPEATS_REGION"/>
    <property type="match status" value="1"/>
</dbReference>
<dbReference type="PROSITE" id="PS50082">
    <property type="entry name" value="WD_REPEATS_2"/>
    <property type="match status" value="3"/>
</dbReference>
<dbReference type="Pfam" id="PF00400">
    <property type="entry name" value="WD40"/>
    <property type="match status" value="4"/>
</dbReference>
<dbReference type="InterPro" id="IPR019775">
    <property type="entry name" value="WD40_repeat_CS"/>
</dbReference>
<dbReference type="SMART" id="SM00320">
    <property type="entry name" value="WD40"/>
    <property type="match status" value="6"/>
</dbReference>
<dbReference type="InterPro" id="IPR011047">
    <property type="entry name" value="Quinoprotein_ADH-like_sf"/>
</dbReference>
<name>A0A8H5CUZ4_9AGAR</name>
<evidence type="ECO:0000256" key="3">
    <source>
        <dbReference type="PROSITE-ProRule" id="PRU00221"/>
    </source>
</evidence>
<dbReference type="InterPro" id="IPR015943">
    <property type="entry name" value="WD40/YVTN_repeat-like_dom_sf"/>
</dbReference>
<protein>
    <submittedName>
        <fullName evidence="4">Uncharacterized protein</fullName>
    </submittedName>
</protein>
<keyword evidence="1 3" id="KW-0853">WD repeat</keyword>
<organism evidence="4 5">
    <name type="scientific">Tetrapyrgos nigripes</name>
    <dbReference type="NCBI Taxonomy" id="182062"/>
    <lineage>
        <taxon>Eukaryota</taxon>
        <taxon>Fungi</taxon>
        <taxon>Dikarya</taxon>
        <taxon>Basidiomycota</taxon>
        <taxon>Agaricomycotina</taxon>
        <taxon>Agaricomycetes</taxon>
        <taxon>Agaricomycetidae</taxon>
        <taxon>Agaricales</taxon>
        <taxon>Marasmiineae</taxon>
        <taxon>Marasmiaceae</taxon>
        <taxon>Tetrapyrgos</taxon>
    </lineage>
</organism>
<evidence type="ECO:0000256" key="1">
    <source>
        <dbReference type="ARBA" id="ARBA00022574"/>
    </source>
</evidence>
<evidence type="ECO:0000313" key="4">
    <source>
        <dbReference type="EMBL" id="KAF5347092.1"/>
    </source>
</evidence>
<dbReference type="OrthoDB" id="2911645at2759"/>
<feature type="repeat" description="WD" evidence="3">
    <location>
        <begin position="291"/>
        <end position="332"/>
    </location>
</feature>
<proteinExistence type="predicted"/>
<keyword evidence="2" id="KW-0677">Repeat</keyword>
<comment type="caution">
    <text evidence="4">The sequence shown here is derived from an EMBL/GenBank/DDBJ whole genome shotgun (WGS) entry which is preliminary data.</text>
</comment>
<reference evidence="4 5" key="1">
    <citation type="journal article" date="2020" name="ISME J.">
        <title>Uncovering the hidden diversity of litter-decomposition mechanisms in mushroom-forming fungi.</title>
        <authorList>
            <person name="Floudas D."/>
            <person name="Bentzer J."/>
            <person name="Ahren D."/>
            <person name="Johansson T."/>
            <person name="Persson P."/>
            <person name="Tunlid A."/>
        </authorList>
    </citation>
    <scope>NUCLEOTIDE SEQUENCE [LARGE SCALE GENOMIC DNA]</scope>
    <source>
        <strain evidence="4 5">CBS 291.85</strain>
    </source>
</reference>
<accession>A0A8H5CUZ4</accession>
<dbReference type="SUPFAM" id="SSF50993">
    <property type="entry name" value="Peptidase/esterase 'gauge' domain"/>
    <property type="match status" value="1"/>
</dbReference>
<feature type="repeat" description="WD" evidence="3">
    <location>
        <begin position="249"/>
        <end position="290"/>
    </location>
</feature>
<dbReference type="AlphaFoldDB" id="A0A8H5CUZ4"/>
<gene>
    <name evidence="4" type="ORF">D9758_011648</name>
</gene>
<dbReference type="Gene3D" id="2.130.10.10">
    <property type="entry name" value="YVTN repeat-like/Quinoprotein amine dehydrogenase"/>
    <property type="match status" value="2"/>
</dbReference>
<keyword evidence="5" id="KW-1185">Reference proteome</keyword>
<dbReference type="SUPFAM" id="SSF50998">
    <property type="entry name" value="Quinoprotein alcohol dehydrogenase-like"/>
    <property type="match status" value="1"/>
</dbReference>
<feature type="repeat" description="WD" evidence="3">
    <location>
        <begin position="333"/>
        <end position="374"/>
    </location>
</feature>
<dbReference type="InterPro" id="IPR001680">
    <property type="entry name" value="WD40_rpt"/>
</dbReference>
<dbReference type="PANTHER" id="PTHR19879">
    <property type="entry name" value="TRANSCRIPTION INITIATION FACTOR TFIID"/>
    <property type="match status" value="1"/>
</dbReference>
<dbReference type="Proteomes" id="UP000559256">
    <property type="component" value="Unassembled WGS sequence"/>
</dbReference>
<dbReference type="EMBL" id="JAACJM010000097">
    <property type="protein sequence ID" value="KAF5347092.1"/>
    <property type="molecule type" value="Genomic_DNA"/>
</dbReference>
<dbReference type="PROSITE" id="PS00678">
    <property type="entry name" value="WD_REPEATS_1"/>
    <property type="match status" value="1"/>
</dbReference>